<accession>X1QU21</accession>
<comment type="similarity">
    <text evidence="1">Belongs to the cation transport ATPase (P-type) (TC 3.A.3) family. Type IB subfamily.</text>
</comment>
<dbReference type="SUPFAM" id="SSF81653">
    <property type="entry name" value="Calcium ATPase, transduction domain A"/>
    <property type="match status" value="1"/>
</dbReference>
<dbReference type="GO" id="GO:0022857">
    <property type="term" value="F:transmembrane transporter activity"/>
    <property type="evidence" value="ECO:0007669"/>
    <property type="project" value="TreeGrafter"/>
</dbReference>
<gene>
    <name evidence="3" type="ORF">S06H3_62083</name>
</gene>
<comment type="caution">
    <text evidence="3">The sequence shown here is derived from an EMBL/GenBank/DDBJ whole genome shotgun (WGS) entry which is preliminary data.</text>
</comment>
<protein>
    <recommendedName>
        <fullName evidence="2">P-type ATPase A domain-containing protein</fullName>
    </recommendedName>
</protein>
<dbReference type="PANTHER" id="PTHR48085">
    <property type="entry name" value="CADMIUM/ZINC-TRANSPORTING ATPASE HMA2-RELATED"/>
    <property type="match status" value="1"/>
</dbReference>
<evidence type="ECO:0000313" key="3">
    <source>
        <dbReference type="EMBL" id="GAI46774.1"/>
    </source>
</evidence>
<dbReference type="InterPro" id="IPR051014">
    <property type="entry name" value="Cation_Transport_ATPase_IB"/>
</dbReference>
<organism evidence="3">
    <name type="scientific">marine sediment metagenome</name>
    <dbReference type="NCBI Taxonomy" id="412755"/>
    <lineage>
        <taxon>unclassified sequences</taxon>
        <taxon>metagenomes</taxon>
        <taxon>ecological metagenomes</taxon>
    </lineage>
</organism>
<dbReference type="Pfam" id="PF00122">
    <property type="entry name" value="E1-E2_ATPase"/>
    <property type="match status" value="1"/>
</dbReference>
<name>X1QU21_9ZZZZ</name>
<dbReference type="Gene3D" id="2.70.150.10">
    <property type="entry name" value="Calcium-transporting ATPase, cytoplasmic transduction domain A"/>
    <property type="match status" value="1"/>
</dbReference>
<dbReference type="GO" id="GO:0016020">
    <property type="term" value="C:membrane"/>
    <property type="evidence" value="ECO:0007669"/>
    <property type="project" value="TreeGrafter"/>
</dbReference>
<dbReference type="PANTHER" id="PTHR48085:SF5">
    <property type="entry name" value="CADMIUM_ZINC-TRANSPORTING ATPASE HMA4-RELATED"/>
    <property type="match status" value="1"/>
</dbReference>
<reference evidence="3" key="1">
    <citation type="journal article" date="2014" name="Front. Microbiol.">
        <title>High frequency of phylogenetically diverse reductive dehalogenase-homologous genes in deep subseafloor sedimentary metagenomes.</title>
        <authorList>
            <person name="Kawai M."/>
            <person name="Futagami T."/>
            <person name="Toyoda A."/>
            <person name="Takaki Y."/>
            <person name="Nishi S."/>
            <person name="Hori S."/>
            <person name="Arai W."/>
            <person name="Tsubouchi T."/>
            <person name="Morono Y."/>
            <person name="Uchiyama I."/>
            <person name="Ito T."/>
            <person name="Fujiyama A."/>
            <person name="Inagaki F."/>
            <person name="Takami H."/>
        </authorList>
    </citation>
    <scope>NUCLEOTIDE SEQUENCE</scope>
    <source>
        <strain evidence="3">Expedition CK06-06</strain>
    </source>
</reference>
<evidence type="ECO:0000259" key="2">
    <source>
        <dbReference type="Pfam" id="PF00122"/>
    </source>
</evidence>
<dbReference type="InterPro" id="IPR008250">
    <property type="entry name" value="ATPase_P-typ_transduc_dom_A_sf"/>
</dbReference>
<dbReference type="EMBL" id="BARV01040841">
    <property type="protein sequence ID" value="GAI46774.1"/>
    <property type="molecule type" value="Genomic_DNA"/>
</dbReference>
<sequence>MIGAILLGAPIVLHAAKSFIKRQPHMDELVALAIIAAFASQDYVAAGTVAFFMLLSELMESRTALGARASIESLIRLTPTRATVLQADESEKEVKVSLLKAGDRIRVRPGDNVPADGEVAKGL</sequence>
<feature type="non-terminal residue" evidence="3">
    <location>
        <position position="123"/>
    </location>
</feature>
<proteinExistence type="inferred from homology"/>
<feature type="domain" description="P-type ATPase A" evidence="2">
    <location>
        <begin position="77"/>
        <end position="122"/>
    </location>
</feature>
<dbReference type="InterPro" id="IPR059000">
    <property type="entry name" value="ATPase_P-type_domA"/>
</dbReference>
<evidence type="ECO:0000256" key="1">
    <source>
        <dbReference type="ARBA" id="ARBA00006024"/>
    </source>
</evidence>
<dbReference type="AlphaFoldDB" id="X1QU21"/>